<reference evidence="2 3" key="1">
    <citation type="journal article" date="2019" name="bioRxiv">
        <title>Bacteria contribute to plant secondary compound degradation in a generalist herbivore system.</title>
        <authorList>
            <person name="Francoeur C.B."/>
            <person name="Khadempour L."/>
            <person name="Moreira-Soto R.D."/>
            <person name="Gotting K."/>
            <person name="Book A.J."/>
            <person name="Pinto-Tomas A.A."/>
            <person name="Keefover-Ring K."/>
            <person name="Currie C.R."/>
        </authorList>
    </citation>
    <scope>NUCLEOTIDE SEQUENCE [LARGE SCALE GENOMIC DNA]</scope>
    <source>
        <strain evidence="2">Al-1710</strain>
    </source>
</reference>
<dbReference type="Proteomes" id="UP001515780">
    <property type="component" value="Unassembled WGS sequence"/>
</dbReference>
<keyword evidence="3" id="KW-1185">Reference proteome</keyword>
<comment type="caution">
    <text evidence="2">The sequence shown here is derived from an EMBL/GenBank/DDBJ whole genome shotgun (WGS) entry which is preliminary data.</text>
</comment>
<keyword evidence="1" id="KW-1133">Transmembrane helix</keyword>
<feature type="transmembrane region" description="Helical" evidence="1">
    <location>
        <begin position="47"/>
        <end position="64"/>
    </location>
</feature>
<keyword evidence="1" id="KW-0472">Membrane</keyword>
<dbReference type="RefSeq" id="WP_166935825.1">
    <property type="nucleotide sequence ID" value="NZ_VWXC01000020.1"/>
</dbReference>
<organism evidence="2 3">
    <name type="scientific">Candidatus Pantoea communis</name>
    <dbReference type="NCBI Taxonomy" id="2608354"/>
    <lineage>
        <taxon>Bacteria</taxon>
        <taxon>Pseudomonadati</taxon>
        <taxon>Pseudomonadota</taxon>
        <taxon>Gammaproteobacteria</taxon>
        <taxon>Enterobacterales</taxon>
        <taxon>Erwiniaceae</taxon>
        <taxon>Pantoea</taxon>
    </lineage>
</organism>
<proteinExistence type="predicted"/>
<dbReference type="EMBL" id="VWXC01000020">
    <property type="protein sequence ID" value="NIG21353.1"/>
    <property type="molecule type" value="Genomic_DNA"/>
</dbReference>
<feature type="transmembrane region" description="Helical" evidence="1">
    <location>
        <begin position="107"/>
        <end position="124"/>
    </location>
</feature>
<feature type="transmembrane region" description="Helical" evidence="1">
    <location>
        <begin position="71"/>
        <end position="95"/>
    </location>
</feature>
<sequence length="128" mass="14719">MIRTFKERVKKCQRPGFYAVTTLLVINTAVVAWLMHSGLAHHPGWPLWRFSVIFSAVAAMMMRNDDDQDEAVFIAGIMAGTWTLLPAIWLFVAFWNWQLTAPNPECLSVTATVSTVLCWFMVYMNRQY</sequence>
<accession>A0ABX0RUS1</accession>
<evidence type="ECO:0000313" key="3">
    <source>
        <dbReference type="Proteomes" id="UP001515780"/>
    </source>
</evidence>
<protein>
    <submittedName>
        <fullName evidence="2">Uncharacterized protein</fullName>
    </submittedName>
</protein>
<name>A0ABX0RUS1_9GAMM</name>
<evidence type="ECO:0000313" key="2">
    <source>
        <dbReference type="EMBL" id="NIG21353.1"/>
    </source>
</evidence>
<feature type="transmembrane region" description="Helical" evidence="1">
    <location>
        <begin position="16"/>
        <end position="35"/>
    </location>
</feature>
<keyword evidence="1" id="KW-0812">Transmembrane</keyword>
<gene>
    <name evidence="2" type="ORF">F3J37_22020</name>
</gene>
<evidence type="ECO:0000256" key="1">
    <source>
        <dbReference type="SAM" id="Phobius"/>
    </source>
</evidence>